<dbReference type="InterPro" id="IPR018060">
    <property type="entry name" value="HTH_AraC"/>
</dbReference>
<accession>A0ABY4GDF1</accession>
<feature type="domain" description="Response regulatory" evidence="7">
    <location>
        <begin position="1"/>
        <end position="108"/>
    </location>
</feature>
<evidence type="ECO:0000259" key="7">
    <source>
        <dbReference type="PROSITE" id="PS50110"/>
    </source>
</evidence>
<dbReference type="GO" id="GO:0003677">
    <property type="term" value="F:DNA binding"/>
    <property type="evidence" value="ECO:0007669"/>
    <property type="project" value="UniProtKB-KW"/>
</dbReference>
<dbReference type="SMART" id="SM00448">
    <property type="entry name" value="REC"/>
    <property type="match status" value="1"/>
</dbReference>
<dbReference type="PROSITE" id="PS50110">
    <property type="entry name" value="RESPONSE_REGULATORY"/>
    <property type="match status" value="1"/>
</dbReference>
<dbReference type="Proteomes" id="UP000830401">
    <property type="component" value="Chromosome"/>
</dbReference>
<evidence type="ECO:0000259" key="6">
    <source>
        <dbReference type="PROSITE" id="PS01124"/>
    </source>
</evidence>
<dbReference type="PANTHER" id="PTHR43547:SF2">
    <property type="entry name" value="HYBRID SIGNAL TRANSDUCTION HISTIDINE KINASE C"/>
    <property type="match status" value="1"/>
</dbReference>
<dbReference type="Gene3D" id="3.40.50.2300">
    <property type="match status" value="1"/>
</dbReference>
<protein>
    <submittedName>
        <fullName evidence="8">DNA-binding response regulator</fullName>
    </submittedName>
</protein>
<name>A0ABY4GDF1_9BACT</name>
<dbReference type="EMBL" id="CP095061">
    <property type="protein sequence ID" value="UOQ68439.1"/>
    <property type="molecule type" value="Genomic_DNA"/>
</dbReference>
<evidence type="ECO:0000256" key="4">
    <source>
        <dbReference type="ARBA" id="ARBA00023163"/>
    </source>
</evidence>
<keyword evidence="2" id="KW-0805">Transcription regulation</keyword>
<dbReference type="Pfam" id="PF12833">
    <property type="entry name" value="HTH_18"/>
    <property type="match status" value="1"/>
</dbReference>
<dbReference type="SUPFAM" id="SSF46689">
    <property type="entry name" value="Homeodomain-like"/>
    <property type="match status" value="1"/>
</dbReference>
<evidence type="ECO:0000256" key="3">
    <source>
        <dbReference type="ARBA" id="ARBA00023125"/>
    </source>
</evidence>
<feature type="modified residue" description="4-aspartylphosphate" evidence="5">
    <location>
        <position position="40"/>
    </location>
</feature>
<evidence type="ECO:0000313" key="9">
    <source>
        <dbReference type="Proteomes" id="UP000830401"/>
    </source>
</evidence>
<evidence type="ECO:0000256" key="5">
    <source>
        <dbReference type="PROSITE-ProRule" id="PRU00169"/>
    </source>
</evidence>
<evidence type="ECO:0000313" key="8">
    <source>
        <dbReference type="EMBL" id="UOQ68439.1"/>
    </source>
</evidence>
<dbReference type="PROSITE" id="PS00041">
    <property type="entry name" value="HTH_ARAC_FAMILY_1"/>
    <property type="match status" value="1"/>
</dbReference>
<dbReference type="InterPro" id="IPR009057">
    <property type="entry name" value="Homeodomain-like_sf"/>
</dbReference>
<dbReference type="InterPro" id="IPR020449">
    <property type="entry name" value="Tscrpt_reg_AraC-type_HTH"/>
</dbReference>
<keyword evidence="3 8" id="KW-0238">DNA-binding</keyword>
<dbReference type="InterPro" id="IPR001789">
    <property type="entry name" value="Sig_transdc_resp-reg_receiver"/>
</dbReference>
<dbReference type="Gene3D" id="1.10.10.60">
    <property type="entry name" value="Homeodomain-like"/>
    <property type="match status" value="1"/>
</dbReference>
<evidence type="ECO:0000256" key="2">
    <source>
        <dbReference type="ARBA" id="ARBA00023015"/>
    </source>
</evidence>
<dbReference type="Pfam" id="PF00072">
    <property type="entry name" value="Response_reg"/>
    <property type="match status" value="1"/>
</dbReference>
<dbReference type="PANTHER" id="PTHR43547">
    <property type="entry name" value="TWO-COMPONENT HISTIDINE KINASE"/>
    <property type="match status" value="1"/>
</dbReference>
<feature type="domain" description="HTH araC/xylS-type" evidence="6">
    <location>
        <begin position="172"/>
        <end position="271"/>
    </location>
</feature>
<organism evidence="8 9">
    <name type="scientific">Hymenobacter volaticus</name>
    <dbReference type="NCBI Taxonomy" id="2932254"/>
    <lineage>
        <taxon>Bacteria</taxon>
        <taxon>Pseudomonadati</taxon>
        <taxon>Bacteroidota</taxon>
        <taxon>Cytophagia</taxon>
        <taxon>Cytophagales</taxon>
        <taxon>Hymenobacteraceae</taxon>
        <taxon>Hymenobacter</taxon>
    </lineage>
</organism>
<gene>
    <name evidence="8" type="ORF">MUN86_03495</name>
</gene>
<dbReference type="PROSITE" id="PS01124">
    <property type="entry name" value="HTH_ARAC_FAMILY_2"/>
    <property type="match status" value="1"/>
</dbReference>
<reference evidence="8" key="1">
    <citation type="submission" date="2022-04" db="EMBL/GenBank/DDBJ databases">
        <title>Hymenobacter sp. isolated from the air.</title>
        <authorList>
            <person name="Won M."/>
            <person name="Lee C.-M."/>
            <person name="Woen H.-Y."/>
            <person name="Kwon S.-W."/>
        </authorList>
    </citation>
    <scope>NUCLEOTIDE SEQUENCE</scope>
    <source>
        <strain evidence="8">5420S-77</strain>
    </source>
</reference>
<dbReference type="SMART" id="SM00342">
    <property type="entry name" value="HTH_ARAC"/>
    <property type="match status" value="1"/>
</dbReference>
<keyword evidence="4" id="KW-0804">Transcription</keyword>
<sequence>MRQFIYETLAPGGYHLLEAIDGTVGMALAREVVPDLVLSDIMMPSGPDGYQVCEQLKTDPTTSHIPVVLLTARADPRDKLQGLETGADAYVAKPFNPRELRAQVRNLLALQQRLQARFVGQSTLPVDASNEALQPVSPAPSTVVASSVMLSPLEQHAAAVAALPSLDQAFLRRVEQAVESHLDDGDFSVEALSQEVNLSRTQLHRKLKALTGQAPSDFIRNTRLLRAHALLQGQVGNVAEVAYRVGFNSPGHFSTSFSKLFGYAPSEVNKG</sequence>
<dbReference type="InterPro" id="IPR011006">
    <property type="entry name" value="CheY-like_superfamily"/>
</dbReference>
<keyword evidence="9" id="KW-1185">Reference proteome</keyword>
<dbReference type="InterPro" id="IPR018062">
    <property type="entry name" value="HTH_AraC-typ_CS"/>
</dbReference>
<dbReference type="PRINTS" id="PR00032">
    <property type="entry name" value="HTHARAC"/>
</dbReference>
<keyword evidence="1 5" id="KW-0597">Phosphoprotein</keyword>
<dbReference type="SUPFAM" id="SSF52172">
    <property type="entry name" value="CheY-like"/>
    <property type="match status" value="1"/>
</dbReference>
<evidence type="ECO:0000256" key="1">
    <source>
        <dbReference type="ARBA" id="ARBA00022553"/>
    </source>
</evidence>
<proteinExistence type="predicted"/>